<organism evidence="1 2">
    <name type="scientific">Pedobacter lusitanus</name>
    <dbReference type="NCBI Taxonomy" id="1503925"/>
    <lineage>
        <taxon>Bacteria</taxon>
        <taxon>Pseudomonadati</taxon>
        <taxon>Bacteroidota</taxon>
        <taxon>Sphingobacteriia</taxon>
        <taxon>Sphingobacteriales</taxon>
        <taxon>Sphingobacteriaceae</taxon>
        <taxon>Pedobacter</taxon>
    </lineage>
</organism>
<proteinExistence type="predicted"/>
<name>A0A0D0GC25_9SPHI</name>
<dbReference type="AlphaFoldDB" id="A0A0D0GC25"/>
<dbReference type="Proteomes" id="UP000032049">
    <property type="component" value="Unassembled WGS sequence"/>
</dbReference>
<comment type="caution">
    <text evidence="1">The sequence shown here is derived from an EMBL/GenBank/DDBJ whole genome shotgun (WGS) entry which is preliminary data.</text>
</comment>
<sequence>MRKAIRIDGDSSEVLSVGLIDILNCIDDGESTNWGLLWLEAIGELDGTESILDLEQRVNKAEKVTIMAWKELLDLSSQITQAIDLLIIGDKDLLNIRERLTNGAYENCDYTIELIDSTYWIVYSKNDAFLKGVFEMLEGTKYLHRCDVNT</sequence>
<protein>
    <submittedName>
        <fullName evidence="1">Uncharacterized protein</fullName>
    </submittedName>
</protein>
<dbReference type="EMBL" id="JXRA01000133">
    <property type="protein sequence ID" value="KIO74822.1"/>
    <property type="molecule type" value="Genomic_DNA"/>
</dbReference>
<gene>
    <name evidence="1" type="ORF">TH53_24210</name>
</gene>
<evidence type="ECO:0000313" key="2">
    <source>
        <dbReference type="Proteomes" id="UP000032049"/>
    </source>
</evidence>
<evidence type="ECO:0000313" key="1">
    <source>
        <dbReference type="EMBL" id="KIO74822.1"/>
    </source>
</evidence>
<keyword evidence="2" id="KW-1185">Reference proteome</keyword>
<dbReference type="RefSeq" id="WP_041886604.1">
    <property type="nucleotide sequence ID" value="NZ_JXRA01000133.1"/>
</dbReference>
<reference evidence="1 2" key="1">
    <citation type="submission" date="2015-01" db="EMBL/GenBank/DDBJ databases">
        <title>Draft genome sequence of Pedobacter sp. NL19 isolated from sludge of an effluent treatment pond in an abandoned uranium mine.</title>
        <authorList>
            <person name="Santos T."/>
            <person name="Caetano T."/>
            <person name="Covas C."/>
            <person name="Cruz A."/>
            <person name="Mendo S."/>
        </authorList>
    </citation>
    <scope>NUCLEOTIDE SEQUENCE [LARGE SCALE GENOMIC DNA]</scope>
    <source>
        <strain evidence="1 2">NL19</strain>
    </source>
</reference>
<accession>A0A0D0GC25</accession>
<dbReference type="OrthoDB" id="679194at2"/>